<feature type="domain" description="Beta-ketoacyl-[acyl-carrier-protein] synthase III N-terminal" evidence="4">
    <location>
        <begin position="107"/>
        <end position="186"/>
    </location>
</feature>
<dbReference type="InterPro" id="IPR013751">
    <property type="entry name" value="ACP_syn_III_N"/>
</dbReference>
<protein>
    <submittedName>
        <fullName evidence="5">3-oxoacyl-[acyl-carrier-protein] synthase-3</fullName>
    </submittedName>
</protein>
<reference evidence="6" key="1">
    <citation type="submission" date="2016-10" db="EMBL/GenBank/DDBJ databases">
        <authorList>
            <person name="Varghese N."/>
            <person name="Submissions S."/>
        </authorList>
    </citation>
    <scope>NUCLEOTIDE SEQUENCE [LARGE SCALE GENOMIC DNA]</scope>
    <source>
        <strain evidence="6">SP</strain>
    </source>
</reference>
<keyword evidence="6" id="KW-1185">Reference proteome</keyword>
<evidence type="ECO:0000259" key="4">
    <source>
        <dbReference type="Pfam" id="PF08545"/>
    </source>
</evidence>
<gene>
    <name evidence="5" type="ORF">SAMN05421736_101874</name>
</gene>
<dbReference type="GO" id="GO:0004315">
    <property type="term" value="F:3-oxoacyl-[acyl-carrier-protein] synthase activity"/>
    <property type="evidence" value="ECO:0007669"/>
    <property type="project" value="InterPro"/>
</dbReference>
<feature type="domain" description="Beta-ketoacyl-[acyl-carrier-protein] synthase III C-terminal" evidence="3">
    <location>
        <begin position="238"/>
        <end position="326"/>
    </location>
</feature>
<dbReference type="Pfam" id="PF08545">
    <property type="entry name" value="ACP_syn_III"/>
    <property type="match status" value="1"/>
</dbReference>
<dbReference type="NCBIfam" id="NF005541">
    <property type="entry name" value="PRK07204.1"/>
    <property type="match status" value="1"/>
</dbReference>
<accession>A0A1H3IMW8</accession>
<name>A0A1H3IMW8_9BACI</name>
<dbReference type="AlphaFoldDB" id="A0A1H3IMW8"/>
<dbReference type="InterPro" id="IPR013747">
    <property type="entry name" value="ACP_syn_III_C"/>
</dbReference>
<evidence type="ECO:0000313" key="5">
    <source>
        <dbReference type="EMBL" id="SDY29031.1"/>
    </source>
</evidence>
<dbReference type="STRING" id="1503961.SAMN05421736_101874"/>
<dbReference type="Gene3D" id="3.40.47.10">
    <property type="match status" value="1"/>
</dbReference>
<sequence>MRKVKIAGIGKYLPETVITSDEIDAKLGLKSGWTEKKSGVKKRHYAGVETASEMGAKAVLQALQAADLTLDDIDCLVSVSGTMEQPIPCTAALMHEKLQPQRPIPAFDINSTCLSFVTGLDVMSQMVHAGGYQRVVLVSSDIASVGINPKQKESYVLFGDAAVACIIERTPEVETSRILVSNMETYSKGAHLTEIRGGGTKLHPNKHKVEDDYLFDMDGKKVFRMSSKVIGQFVRDLLNRAALSIEDLTAVVPHQASGMALRMLGNKLGIQEHRLINVIGQYGNAIAASIPLALADAVEAGKIARGDTIMLLGTSAGLSLGGMLLVY</sequence>
<dbReference type="PANTHER" id="PTHR34069">
    <property type="entry name" value="3-OXOACYL-[ACYL-CARRIER-PROTEIN] SYNTHASE 3"/>
    <property type="match status" value="1"/>
</dbReference>
<dbReference type="Pfam" id="PF08541">
    <property type="entry name" value="ACP_syn_III_C"/>
    <property type="match status" value="1"/>
</dbReference>
<dbReference type="SUPFAM" id="SSF53901">
    <property type="entry name" value="Thiolase-like"/>
    <property type="match status" value="1"/>
</dbReference>
<keyword evidence="2" id="KW-0012">Acyltransferase</keyword>
<evidence type="ECO:0000259" key="3">
    <source>
        <dbReference type="Pfam" id="PF08541"/>
    </source>
</evidence>
<dbReference type="GO" id="GO:0044550">
    <property type="term" value="P:secondary metabolite biosynthetic process"/>
    <property type="evidence" value="ECO:0007669"/>
    <property type="project" value="TreeGrafter"/>
</dbReference>
<dbReference type="PANTHER" id="PTHR34069:SF2">
    <property type="entry name" value="BETA-KETOACYL-[ACYL-CARRIER-PROTEIN] SYNTHASE III"/>
    <property type="match status" value="1"/>
</dbReference>
<keyword evidence="1" id="KW-0808">Transferase</keyword>
<organism evidence="5 6">
    <name type="scientific">Evansella caseinilytica</name>
    <dbReference type="NCBI Taxonomy" id="1503961"/>
    <lineage>
        <taxon>Bacteria</taxon>
        <taxon>Bacillati</taxon>
        <taxon>Bacillota</taxon>
        <taxon>Bacilli</taxon>
        <taxon>Bacillales</taxon>
        <taxon>Bacillaceae</taxon>
        <taxon>Evansella</taxon>
    </lineage>
</organism>
<evidence type="ECO:0000313" key="6">
    <source>
        <dbReference type="Proteomes" id="UP000198935"/>
    </source>
</evidence>
<proteinExistence type="predicted"/>
<dbReference type="InterPro" id="IPR016039">
    <property type="entry name" value="Thiolase-like"/>
</dbReference>
<dbReference type="CDD" id="cd00830">
    <property type="entry name" value="KAS_III"/>
    <property type="match status" value="1"/>
</dbReference>
<dbReference type="GO" id="GO:0006633">
    <property type="term" value="P:fatty acid biosynthetic process"/>
    <property type="evidence" value="ECO:0007669"/>
    <property type="project" value="InterPro"/>
</dbReference>
<dbReference type="EMBL" id="FNPI01000001">
    <property type="protein sequence ID" value="SDY29031.1"/>
    <property type="molecule type" value="Genomic_DNA"/>
</dbReference>
<evidence type="ECO:0000256" key="2">
    <source>
        <dbReference type="ARBA" id="ARBA00023315"/>
    </source>
</evidence>
<evidence type="ECO:0000256" key="1">
    <source>
        <dbReference type="ARBA" id="ARBA00022679"/>
    </source>
</evidence>
<dbReference type="Proteomes" id="UP000198935">
    <property type="component" value="Unassembled WGS sequence"/>
</dbReference>